<evidence type="ECO:0008006" key="3">
    <source>
        <dbReference type="Google" id="ProtNLM"/>
    </source>
</evidence>
<organism evidence="1 2">
    <name type="scientific">Shewanella hanedai</name>
    <name type="common">Alteromonas hanedai</name>
    <dbReference type="NCBI Taxonomy" id="25"/>
    <lineage>
        <taxon>Bacteria</taxon>
        <taxon>Pseudomonadati</taxon>
        <taxon>Pseudomonadota</taxon>
        <taxon>Gammaproteobacteria</taxon>
        <taxon>Alteromonadales</taxon>
        <taxon>Shewanellaceae</taxon>
        <taxon>Shewanella</taxon>
    </lineage>
</organism>
<dbReference type="EMBL" id="VKGK01000020">
    <property type="protein sequence ID" value="TRY13339.1"/>
    <property type="molecule type" value="Genomic_DNA"/>
</dbReference>
<dbReference type="RefSeq" id="WP_144041177.1">
    <property type="nucleotide sequence ID" value="NZ_BMPL01000081.1"/>
</dbReference>
<sequence length="130" mass="15202">MGINYYSFYTDDEGMSVNITLKDPKSSEVQFIYLEEEVESEHFIESIEEIIDMWDRVFTSLIQEVENYSLRFYSKKLGGYEIEKIYITLDAHKGDFGVLIRYEIDVDHGIGVRFHDFKVQKVGGADVSFM</sequence>
<comment type="caution">
    <text evidence="1">The sequence shown here is derived from an EMBL/GenBank/DDBJ whole genome shotgun (WGS) entry which is preliminary data.</text>
</comment>
<proteinExistence type="predicted"/>
<evidence type="ECO:0000313" key="1">
    <source>
        <dbReference type="EMBL" id="TRY13339.1"/>
    </source>
</evidence>
<dbReference type="AlphaFoldDB" id="A0A553JLK4"/>
<keyword evidence="2" id="KW-1185">Reference proteome</keyword>
<dbReference type="OrthoDB" id="6433309at2"/>
<protein>
    <recommendedName>
        <fullName evidence="3">DUF2004 domain-containing protein</fullName>
    </recommendedName>
</protein>
<name>A0A553JLK4_SHEHA</name>
<dbReference type="Proteomes" id="UP000318126">
    <property type="component" value="Unassembled WGS sequence"/>
</dbReference>
<evidence type="ECO:0000313" key="2">
    <source>
        <dbReference type="Proteomes" id="UP000318126"/>
    </source>
</evidence>
<reference evidence="2" key="1">
    <citation type="submission" date="2019-07" db="EMBL/GenBank/DDBJ databases">
        <title>Shewanella sp. YLB-08 draft genomic sequence.</title>
        <authorList>
            <person name="Yu L."/>
        </authorList>
    </citation>
    <scope>NUCLEOTIDE SEQUENCE [LARGE SCALE GENOMIC DNA]</scope>
    <source>
        <strain evidence="2">JCM 20706</strain>
    </source>
</reference>
<accession>A0A553JLK4</accession>
<gene>
    <name evidence="1" type="ORF">FN961_15950</name>
</gene>